<keyword evidence="3 4" id="KW-0067">ATP-binding</keyword>
<keyword evidence="2 4" id="KW-0547">Nucleotide-binding</keyword>
<dbReference type="GO" id="GO:0009396">
    <property type="term" value="P:folic acid-containing compound biosynthetic process"/>
    <property type="evidence" value="ECO:0007669"/>
    <property type="project" value="TreeGrafter"/>
</dbReference>
<comment type="similarity">
    <text evidence="1 5">Belongs to the 5-formyltetrahydrofolate cyclo-ligase family.</text>
</comment>
<gene>
    <name evidence="6" type="ORF">BKX93_12875</name>
</gene>
<dbReference type="GO" id="GO:0030272">
    <property type="term" value="F:5-formyltetrahydrofolate cyclo-ligase activity"/>
    <property type="evidence" value="ECO:0007669"/>
    <property type="project" value="UniProtKB-EC"/>
</dbReference>
<dbReference type="Pfam" id="PF01812">
    <property type="entry name" value="5-FTHF_cyc-lig"/>
    <property type="match status" value="1"/>
</dbReference>
<dbReference type="EMBL" id="CP017707">
    <property type="protein sequence ID" value="AOZ50801.1"/>
    <property type="molecule type" value="Genomic_DNA"/>
</dbReference>
<dbReference type="STRING" id="1108595.BKX93_12875"/>
<sequence>MTASSPAIDKTALRRQLRRARIALPPACRAEAARAIARHASRLLGRGKRVGGYLAAGSELDLAEVMNAALWRGAAVYLPQIPRRGRRLWFTRLGAADRWYLHPRYRILEYAGARLRAERLDVVFVPLLGVDRDGYRMGQGGGFYDSTLAFRRRHALSGKPLLVGVAFDCQLVDAVPREAWDVRLDWLLTESGLRRLPLREAGA</sequence>
<dbReference type="GO" id="GO:0035999">
    <property type="term" value="P:tetrahydrofolate interconversion"/>
    <property type="evidence" value="ECO:0007669"/>
    <property type="project" value="TreeGrafter"/>
</dbReference>
<evidence type="ECO:0000313" key="7">
    <source>
        <dbReference type="Proteomes" id="UP000178776"/>
    </source>
</evidence>
<comment type="catalytic activity">
    <reaction evidence="5">
        <text>(6S)-5-formyl-5,6,7,8-tetrahydrofolate + ATP = (6R)-5,10-methenyltetrahydrofolate + ADP + phosphate</text>
        <dbReference type="Rhea" id="RHEA:10488"/>
        <dbReference type="ChEBI" id="CHEBI:30616"/>
        <dbReference type="ChEBI" id="CHEBI:43474"/>
        <dbReference type="ChEBI" id="CHEBI:57455"/>
        <dbReference type="ChEBI" id="CHEBI:57457"/>
        <dbReference type="ChEBI" id="CHEBI:456216"/>
        <dbReference type="EC" id="6.3.3.2"/>
    </reaction>
</comment>
<proteinExistence type="inferred from homology"/>
<dbReference type="NCBIfam" id="TIGR02727">
    <property type="entry name" value="MTHFS_bact"/>
    <property type="match status" value="1"/>
</dbReference>
<dbReference type="GeneID" id="68842102"/>
<organism evidence="6 7">
    <name type="scientific">Chromobacterium vaccinii</name>
    <dbReference type="NCBI Taxonomy" id="1108595"/>
    <lineage>
        <taxon>Bacteria</taxon>
        <taxon>Pseudomonadati</taxon>
        <taxon>Pseudomonadota</taxon>
        <taxon>Betaproteobacteria</taxon>
        <taxon>Neisseriales</taxon>
        <taxon>Chromobacteriaceae</taxon>
        <taxon>Chromobacterium</taxon>
    </lineage>
</organism>
<dbReference type="PANTHER" id="PTHR23407">
    <property type="entry name" value="ATPASE INHIBITOR/5-FORMYLTETRAHYDROFOLATE CYCLO-LIGASE"/>
    <property type="match status" value="1"/>
</dbReference>
<feature type="binding site" evidence="4">
    <location>
        <begin position="10"/>
        <end position="14"/>
    </location>
    <ligand>
        <name>ATP</name>
        <dbReference type="ChEBI" id="CHEBI:30616"/>
    </ligand>
</feature>
<dbReference type="InterPro" id="IPR024185">
    <property type="entry name" value="FTHF_cligase-like_sf"/>
</dbReference>
<dbReference type="InterPro" id="IPR037171">
    <property type="entry name" value="NagB/RpiA_transferase-like"/>
</dbReference>
<evidence type="ECO:0000256" key="1">
    <source>
        <dbReference type="ARBA" id="ARBA00010638"/>
    </source>
</evidence>
<keyword evidence="5" id="KW-0479">Metal-binding</keyword>
<dbReference type="SUPFAM" id="SSF100950">
    <property type="entry name" value="NagB/RpiA/CoA transferase-like"/>
    <property type="match status" value="1"/>
</dbReference>
<feature type="binding site" evidence="4">
    <location>
        <position position="59"/>
    </location>
    <ligand>
        <name>substrate</name>
    </ligand>
</feature>
<keyword evidence="6" id="KW-0436">Ligase</keyword>
<evidence type="ECO:0000256" key="4">
    <source>
        <dbReference type="PIRSR" id="PIRSR006806-1"/>
    </source>
</evidence>
<feature type="binding site" evidence="4">
    <location>
        <begin position="136"/>
        <end position="144"/>
    </location>
    <ligand>
        <name>ATP</name>
        <dbReference type="ChEBI" id="CHEBI:30616"/>
    </ligand>
</feature>
<dbReference type="InterPro" id="IPR002698">
    <property type="entry name" value="FTHF_cligase"/>
</dbReference>
<protein>
    <recommendedName>
        <fullName evidence="5">5-formyltetrahydrofolate cyclo-ligase</fullName>
        <ecNumber evidence="5">6.3.3.2</ecNumber>
    </recommendedName>
</protein>
<evidence type="ECO:0000256" key="2">
    <source>
        <dbReference type="ARBA" id="ARBA00022741"/>
    </source>
</evidence>
<dbReference type="GO" id="GO:0005524">
    <property type="term" value="F:ATP binding"/>
    <property type="evidence" value="ECO:0007669"/>
    <property type="project" value="UniProtKB-KW"/>
</dbReference>
<accession>A0A1D9LHT4</accession>
<comment type="cofactor">
    <cofactor evidence="5">
        <name>Mg(2+)</name>
        <dbReference type="ChEBI" id="CHEBI:18420"/>
    </cofactor>
</comment>
<dbReference type="AlphaFoldDB" id="A0A1D9LHT4"/>
<reference evidence="6 7" key="1">
    <citation type="submission" date="2016-10" db="EMBL/GenBank/DDBJ databases">
        <title>Chromobacterium muskegensis sp. nov., an insecticidal bacterium isolated from Sphagnum bogs.</title>
        <authorList>
            <person name="Sparks M.E."/>
            <person name="Blackburn M.B."/>
            <person name="Gundersen-Rindal D.E."/>
            <person name="Mitchell A."/>
            <person name="Farrar R."/>
            <person name="Kuhar D."/>
        </authorList>
    </citation>
    <scope>NUCLEOTIDE SEQUENCE [LARGE SCALE GENOMIC DNA]</scope>
    <source>
        <strain evidence="6 7">21-1</strain>
    </source>
</reference>
<evidence type="ECO:0000313" key="6">
    <source>
        <dbReference type="EMBL" id="AOZ50801.1"/>
    </source>
</evidence>
<evidence type="ECO:0000256" key="3">
    <source>
        <dbReference type="ARBA" id="ARBA00022840"/>
    </source>
</evidence>
<dbReference type="EC" id="6.3.3.2" evidence="5"/>
<dbReference type="PIRSF" id="PIRSF006806">
    <property type="entry name" value="FTHF_cligase"/>
    <property type="match status" value="1"/>
</dbReference>
<dbReference type="Proteomes" id="UP000178776">
    <property type="component" value="Chromosome"/>
</dbReference>
<dbReference type="KEGG" id="cvc:BKX93_12875"/>
<feature type="binding site" evidence="4">
    <location>
        <position position="54"/>
    </location>
    <ligand>
        <name>substrate</name>
    </ligand>
</feature>
<evidence type="ECO:0000256" key="5">
    <source>
        <dbReference type="RuleBase" id="RU361279"/>
    </source>
</evidence>
<dbReference type="PANTHER" id="PTHR23407:SF1">
    <property type="entry name" value="5-FORMYLTETRAHYDROFOLATE CYCLO-LIGASE"/>
    <property type="match status" value="1"/>
</dbReference>
<dbReference type="RefSeq" id="WP_070980116.1">
    <property type="nucleotide sequence ID" value="NZ_CP017707.1"/>
</dbReference>
<dbReference type="Gene3D" id="3.40.50.10420">
    <property type="entry name" value="NagB/RpiA/CoA transferase-like"/>
    <property type="match status" value="1"/>
</dbReference>
<dbReference type="GO" id="GO:0046872">
    <property type="term" value="F:metal ion binding"/>
    <property type="evidence" value="ECO:0007669"/>
    <property type="project" value="UniProtKB-KW"/>
</dbReference>
<keyword evidence="5" id="KW-0460">Magnesium</keyword>
<name>A0A1D9LHT4_9NEIS</name>